<dbReference type="AlphaFoldDB" id="A0A062U156"/>
<keyword evidence="2" id="KW-1185">Reference proteome</keyword>
<evidence type="ECO:0000313" key="2">
    <source>
        <dbReference type="Proteomes" id="UP000249123"/>
    </source>
</evidence>
<reference evidence="1 2" key="1">
    <citation type="submission" date="2013-04" db="EMBL/GenBank/DDBJ databases">
        <title>Hyphomonas sp. T24B3 Genome Sequencing.</title>
        <authorList>
            <person name="Lai Q."/>
            <person name="Shao Z."/>
        </authorList>
    </citation>
    <scope>NUCLEOTIDE SEQUENCE [LARGE SCALE GENOMIC DNA]</scope>
    <source>
        <strain evidence="1 2">T24B3</strain>
    </source>
</reference>
<sequence>MTKSLLMIHGIGCDGNVWDRMRSGFEASGWQCEAPTLFPDKRVRETPPADLPDLGLDDYIAAMAKEAARMTAETGSAPAVIGHSMGGLIAQCLAEKGLVSQAVFLTPAQPKDCAAVTLSVAYTFLNILIGRDRSKAYKVWRSGFRFGVLNKVPRRRHEEIYAQAVYDSGKVYGDITDGIEIDETRIKCPTLTIAATADRATPAKGVRKVGAKYAKSRVAGDFLEYRDNAHWIVDEPGTDKVTADILDWLERTRPAAKADD</sequence>
<organism evidence="1 2">
    <name type="scientific">Hyphomonas pacifica</name>
    <dbReference type="NCBI Taxonomy" id="1280941"/>
    <lineage>
        <taxon>Bacteria</taxon>
        <taxon>Pseudomonadati</taxon>
        <taxon>Pseudomonadota</taxon>
        <taxon>Alphaproteobacteria</taxon>
        <taxon>Hyphomonadales</taxon>
        <taxon>Hyphomonadaceae</taxon>
        <taxon>Hyphomonas</taxon>
    </lineage>
</organism>
<dbReference type="Proteomes" id="UP000249123">
    <property type="component" value="Unassembled WGS sequence"/>
</dbReference>
<protein>
    <submittedName>
        <fullName evidence="1">Uncharacterized protein</fullName>
    </submittedName>
</protein>
<dbReference type="Pfam" id="PF12697">
    <property type="entry name" value="Abhydrolase_6"/>
    <property type="match status" value="1"/>
</dbReference>
<evidence type="ECO:0000313" key="1">
    <source>
        <dbReference type="EMBL" id="RAN35494.1"/>
    </source>
</evidence>
<dbReference type="eggNOG" id="COG2267">
    <property type="taxonomic scope" value="Bacteria"/>
</dbReference>
<dbReference type="OrthoDB" id="9814966at2"/>
<proteinExistence type="predicted"/>
<dbReference type="SUPFAM" id="SSF53474">
    <property type="entry name" value="alpha/beta-Hydrolases"/>
    <property type="match status" value="1"/>
</dbReference>
<gene>
    <name evidence="1" type="ORF">HY3_08110</name>
</gene>
<accession>A0A328JZ36</accession>
<dbReference type="Gene3D" id="3.40.50.1820">
    <property type="entry name" value="alpha/beta hydrolase"/>
    <property type="match status" value="1"/>
</dbReference>
<accession>A0A062U156</accession>
<dbReference type="InterPro" id="IPR029058">
    <property type="entry name" value="AB_hydrolase_fold"/>
</dbReference>
<dbReference type="STRING" id="1280941.HY2_11315"/>
<dbReference type="EMBL" id="AWFB01000004">
    <property type="protein sequence ID" value="RAN35494.1"/>
    <property type="molecule type" value="Genomic_DNA"/>
</dbReference>
<dbReference type="InterPro" id="IPR000073">
    <property type="entry name" value="AB_hydrolase_1"/>
</dbReference>
<name>A0A062U156_9PROT</name>
<comment type="caution">
    <text evidence="1">The sequence shown here is derived from an EMBL/GenBank/DDBJ whole genome shotgun (WGS) entry which is preliminary data.</text>
</comment>
<dbReference type="RefSeq" id="WP_034825808.1">
    <property type="nucleotide sequence ID" value="NZ_AWFA01000014.1"/>
</dbReference>